<dbReference type="GO" id="GO:0030425">
    <property type="term" value="C:dendrite"/>
    <property type="evidence" value="ECO:0007669"/>
    <property type="project" value="UniProtKB-SubCell"/>
</dbReference>
<evidence type="ECO:0000256" key="12">
    <source>
        <dbReference type="ARBA" id="ARBA00023273"/>
    </source>
</evidence>
<feature type="compositionally biased region" description="Pro residues" evidence="18">
    <location>
        <begin position="535"/>
        <end position="558"/>
    </location>
</feature>
<dbReference type="InterPro" id="IPR052255">
    <property type="entry name" value="RNA_pol_II_subunit5-mediator"/>
</dbReference>
<name>A0AAJ7UEI3_PETMA</name>
<dbReference type="FunFam" id="1.10.287.370:FF:000008">
    <property type="entry name" value="unconventional prefoldin RPB5 interactor 1"/>
    <property type="match status" value="1"/>
</dbReference>
<feature type="compositionally biased region" description="Low complexity" evidence="18">
    <location>
        <begin position="373"/>
        <end position="400"/>
    </location>
</feature>
<dbReference type="Proteomes" id="UP001318040">
    <property type="component" value="Chromosome 69"/>
</dbReference>
<gene>
    <name evidence="20" type="primary">URI1</name>
</gene>
<keyword evidence="11" id="KW-0539">Nucleus</keyword>
<accession>A0AAJ7UEI3</accession>
<keyword evidence="10" id="KW-0804">Transcription</keyword>
<evidence type="ECO:0000256" key="8">
    <source>
        <dbReference type="ARBA" id="ARBA00023015"/>
    </source>
</evidence>
<evidence type="ECO:0000256" key="15">
    <source>
        <dbReference type="ARBA" id="ARBA00064379"/>
    </source>
</evidence>
<keyword evidence="19" id="KW-1185">Reference proteome</keyword>
<dbReference type="AlphaFoldDB" id="A0AAJ7UEI3"/>
<dbReference type="InterPro" id="IPR004127">
    <property type="entry name" value="Prefoldin_subunit_alpha"/>
</dbReference>
<keyword evidence="5" id="KW-0963">Cytoplasm</keyword>
<feature type="region of interest" description="Disordered" evidence="18">
    <location>
        <begin position="353"/>
        <end position="400"/>
    </location>
</feature>
<proteinExistence type="inferred from homology"/>
<comment type="similarity">
    <text evidence="13">Belongs to the RNA polymerase II subunit 5-mediating protein family.</text>
</comment>
<evidence type="ECO:0000256" key="2">
    <source>
        <dbReference type="ARBA" id="ARBA00004173"/>
    </source>
</evidence>
<reference evidence="20" key="1">
    <citation type="submission" date="2025-08" db="UniProtKB">
        <authorList>
            <consortium name="RefSeq"/>
        </authorList>
    </citation>
    <scope>IDENTIFICATION</scope>
    <source>
        <tissue evidence="20">Sperm</tissue>
    </source>
</reference>
<comment type="function">
    <text evidence="14">Plays a central role in maintaining S6K1 signaling and BAD phosphorylation under normal growth conditions thereby protecting cells from potential deleterious effects of sustained S6K1 signaling. The URI1-PPP1CC complex acts as a central component of a negative feedback mechanism that counteracts excessive S6K1 survival signaling to BAD in response to growth factors. Mediates inhibition of PPP1CC phosphatase activity in mitochondria. Coordinates the regulation of nutrient-sensitive gene expression availability in a mTOR-dependent manner. Seems to be a scaffolding protein able to assemble a prefoldin-like complex that contains PFDs and proteins with roles in transcription and ubiquitination.</text>
</comment>
<comment type="subunit">
    <text evidence="15">Homodimer. Component of the PAQosome complex which is responsible for the biogenesis of several protein complexes and which consists of R2TP complex members RUVBL1, RUVBL2, RPAP3 and PIH1D1, URI complex members PFDN2, PFDN6, PDRG1, UXT and URI1 as well as ASDURF, POLR2E and DNAAF10/WDR92. Interacts with POLR2E/RPB5, RUVBL2 and RUVBL1. Interacts with PFDN2, PFDN4 and STAP1; the interactions are phosphorylation-dependent and occur in a growth-dependent manner in the mitochondrion. Interacts with UXT. Interacts with PPP1CC; the interaction is phosphorylation-dependent and occurs in a growth factor-dependent manner. Interacts (via the middle C-terminal region) with GTF2F1 and GTF2F2. Interacts with DMAP1. Interacts with TSC1 and TSC2. Interacts with PRPF8 and EFTUD2 in a ZNHIT2-dependent manner.</text>
</comment>
<feature type="compositionally biased region" description="Basic and acidic residues" evidence="18">
    <location>
        <begin position="123"/>
        <end position="148"/>
    </location>
</feature>
<dbReference type="GO" id="GO:0005739">
    <property type="term" value="C:mitochondrion"/>
    <property type="evidence" value="ECO:0007669"/>
    <property type="project" value="UniProtKB-SubCell"/>
</dbReference>
<dbReference type="SUPFAM" id="SSF46579">
    <property type="entry name" value="Prefoldin"/>
    <property type="match status" value="1"/>
</dbReference>
<evidence type="ECO:0000256" key="7">
    <source>
        <dbReference type="ARBA" id="ARBA00022553"/>
    </source>
</evidence>
<feature type="region of interest" description="Disordered" evidence="18">
    <location>
        <begin position="202"/>
        <end position="334"/>
    </location>
</feature>
<keyword evidence="8" id="KW-0805">Transcription regulation</keyword>
<keyword evidence="6" id="KW-0678">Repressor</keyword>
<feature type="compositionally biased region" description="Polar residues" evidence="18">
    <location>
        <begin position="242"/>
        <end position="254"/>
    </location>
</feature>
<feature type="compositionally biased region" description="Acidic residues" evidence="18">
    <location>
        <begin position="214"/>
        <end position="227"/>
    </location>
</feature>
<feature type="compositionally biased region" description="Basic and acidic residues" evidence="18">
    <location>
        <begin position="593"/>
        <end position="602"/>
    </location>
</feature>
<dbReference type="RefSeq" id="XP_032834819.1">
    <property type="nucleotide sequence ID" value="XM_032978928.1"/>
</dbReference>
<dbReference type="CTD" id="8725"/>
<keyword evidence="12" id="KW-0966">Cell projection</keyword>
<feature type="compositionally biased region" description="Low complexity" evidence="18">
    <location>
        <begin position="457"/>
        <end position="496"/>
    </location>
</feature>
<protein>
    <recommendedName>
        <fullName evidence="17">Protein phosphatase 1 regulatory subunit 19</fullName>
    </recommendedName>
    <alternativeName>
        <fullName evidence="16">RNA polymerase II subunit 5-mediating protein</fullName>
    </alternativeName>
</protein>
<feature type="compositionally biased region" description="Pro residues" evidence="18">
    <location>
        <begin position="164"/>
        <end position="177"/>
    </location>
</feature>
<evidence type="ECO:0000256" key="1">
    <source>
        <dbReference type="ARBA" id="ARBA00004123"/>
    </source>
</evidence>
<feature type="region of interest" description="Disordered" evidence="18">
    <location>
        <begin position="457"/>
        <end position="602"/>
    </location>
</feature>
<feature type="region of interest" description="Disordered" evidence="18">
    <location>
        <begin position="123"/>
        <end position="184"/>
    </location>
</feature>
<dbReference type="PANTHER" id="PTHR15111">
    <property type="entry name" value="RNA POLYMERASE II SUBUNIT 5-MEDIATING PROTEIN NNX3"/>
    <property type="match status" value="1"/>
</dbReference>
<evidence type="ECO:0000256" key="4">
    <source>
        <dbReference type="ARBA" id="ARBA00004496"/>
    </source>
</evidence>
<feature type="compositionally biased region" description="Acidic residues" evidence="18">
    <location>
        <begin position="259"/>
        <end position="276"/>
    </location>
</feature>
<evidence type="ECO:0000256" key="3">
    <source>
        <dbReference type="ARBA" id="ARBA00004279"/>
    </source>
</evidence>
<organism evidence="19 20">
    <name type="scientific">Petromyzon marinus</name>
    <name type="common">Sea lamprey</name>
    <dbReference type="NCBI Taxonomy" id="7757"/>
    <lineage>
        <taxon>Eukaryota</taxon>
        <taxon>Metazoa</taxon>
        <taxon>Chordata</taxon>
        <taxon>Craniata</taxon>
        <taxon>Vertebrata</taxon>
        <taxon>Cyclostomata</taxon>
        <taxon>Hyperoartia</taxon>
        <taxon>Petromyzontiformes</taxon>
        <taxon>Petromyzontidae</taxon>
        <taxon>Petromyzon</taxon>
    </lineage>
</organism>
<dbReference type="KEGG" id="pmrn:116957019"/>
<keyword evidence="9" id="KW-0496">Mitochondrion</keyword>
<dbReference type="GO" id="GO:0005634">
    <property type="term" value="C:nucleus"/>
    <property type="evidence" value="ECO:0007669"/>
    <property type="project" value="UniProtKB-SubCell"/>
</dbReference>
<sequence length="602" mass="64722">MGDPGSVQRLQDEHTKVVSDCRAKIQHWEKVRMDYSVLRDRLSTLPDRLHYSIMVPMGPLAFMPGHLIKTNEVTVLLGDNWFASLSAKQAEGIAEHRMQHVQKTIDDLGRAQGSIESRQRFTSELAGLDKERGNMEIREELTEKDEQRKKGKPRVAHSPHSGSPAPPRETPAAPPGPRHQQEDAEELNRIWARLDELEREEEAMDEVYRAEDSNPADDDVVDGDIADDNAGGGGDILEDSESNQIHPHLSVTTKSSKEEWEEAALDGEGLGEDVTEWEGTPTIRFSHTTEPKKVRIDTGRNTTLKFSERREQQQQQHRRRRHSGGSNGGTTTLRSPADIYRWFVDVASGHRRPRKSILKSRSHEDGLGSDEFSYGSHGGSSSNSYSGSSNGSSSYNGSSNGSISDSIISAIIAGSGGGGGCAGDGVFHPSEEGDGDTAGDIIGNIVGMITGNNNVTSDVTSSSNNNNIDSTTANSAATNSTTNNNNNSTCESSITSRSPTTTDNSSEEVEEMSRCQLPDAFSGVVSERSARPSRGAPPSPGAPPPPSRGAPPPSPPPTATARHDDGRGGGAEAVGDGSHSGEPPAPPRRVSKFKAERLASMR</sequence>
<dbReference type="CDD" id="cd23159">
    <property type="entry name" value="Prefoldin_URI1"/>
    <property type="match status" value="1"/>
</dbReference>
<dbReference type="GO" id="GO:0003682">
    <property type="term" value="F:chromatin binding"/>
    <property type="evidence" value="ECO:0007669"/>
    <property type="project" value="TreeGrafter"/>
</dbReference>
<evidence type="ECO:0000256" key="17">
    <source>
        <dbReference type="ARBA" id="ARBA00082683"/>
    </source>
</evidence>
<evidence type="ECO:0000256" key="9">
    <source>
        <dbReference type="ARBA" id="ARBA00023128"/>
    </source>
</evidence>
<evidence type="ECO:0000256" key="11">
    <source>
        <dbReference type="ARBA" id="ARBA00023242"/>
    </source>
</evidence>
<dbReference type="GO" id="GO:0000122">
    <property type="term" value="P:negative regulation of transcription by RNA polymerase II"/>
    <property type="evidence" value="ECO:0007669"/>
    <property type="project" value="TreeGrafter"/>
</dbReference>
<dbReference type="InterPro" id="IPR009053">
    <property type="entry name" value="Prefoldin"/>
</dbReference>
<evidence type="ECO:0000256" key="6">
    <source>
        <dbReference type="ARBA" id="ARBA00022491"/>
    </source>
</evidence>
<dbReference type="Gene3D" id="1.10.287.370">
    <property type="match status" value="1"/>
</dbReference>
<dbReference type="GO" id="GO:0019212">
    <property type="term" value="F:phosphatase inhibitor activity"/>
    <property type="evidence" value="ECO:0007669"/>
    <property type="project" value="TreeGrafter"/>
</dbReference>
<evidence type="ECO:0000256" key="13">
    <source>
        <dbReference type="ARBA" id="ARBA00038295"/>
    </source>
</evidence>
<dbReference type="GO" id="GO:0003714">
    <property type="term" value="F:transcription corepressor activity"/>
    <property type="evidence" value="ECO:0007669"/>
    <property type="project" value="TreeGrafter"/>
</dbReference>
<feature type="compositionally biased region" description="Basic and acidic residues" evidence="18">
    <location>
        <begin position="287"/>
        <end position="298"/>
    </location>
</feature>
<evidence type="ECO:0000256" key="5">
    <source>
        <dbReference type="ARBA" id="ARBA00022490"/>
    </source>
</evidence>
<evidence type="ECO:0000256" key="10">
    <source>
        <dbReference type="ARBA" id="ARBA00023163"/>
    </source>
</evidence>
<dbReference type="Pfam" id="PF02996">
    <property type="entry name" value="Prefoldin"/>
    <property type="match status" value="1"/>
</dbReference>
<evidence type="ECO:0000256" key="16">
    <source>
        <dbReference type="ARBA" id="ARBA00078910"/>
    </source>
</evidence>
<evidence type="ECO:0000256" key="14">
    <source>
        <dbReference type="ARBA" id="ARBA00053952"/>
    </source>
</evidence>
<evidence type="ECO:0000256" key="18">
    <source>
        <dbReference type="SAM" id="MobiDB-lite"/>
    </source>
</evidence>
<comment type="subcellular location">
    <subcellularLocation>
        <location evidence="3">Cell projection</location>
        <location evidence="3">Dendrite</location>
    </subcellularLocation>
    <subcellularLocation>
        <location evidence="4">Cytoplasm</location>
    </subcellularLocation>
    <subcellularLocation>
        <location evidence="2">Mitochondrion</location>
    </subcellularLocation>
    <subcellularLocation>
        <location evidence="1">Nucleus</location>
    </subcellularLocation>
</comment>
<dbReference type="PANTHER" id="PTHR15111:SF0">
    <property type="entry name" value="UNCONVENTIONAL PREFOLDIN RPB5 INTERACTOR 1"/>
    <property type="match status" value="1"/>
</dbReference>
<evidence type="ECO:0000313" key="19">
    <source>
        <dbReference type="Proteomes" id="UP001318040"/>
    </source>
</evidence>
<keyword evidence="7" id="KW-0597">Phosphoprotein</keyword>
<evidence type="ECO:0000313" key="20">
    <source>
        <dbReference type="RefSeq" id="XP_032834819.1"/>
    </source>
</evidence>